<dbReference type="Proteomes" id="UP000478052">
    <property type="component" value="Unassembled WGS sequence"/>
</dbReference>
<feature type="region of interest" description="Disordered" evidence="1">
    <location>
        <begin position="223"/>
        <end position="242"/>
    </location>
</feature>
<reference evidence="2 3" key="1">
    <citation type="submission" date="2019-08" db="EMBL/GenBank/DDBJ databases">
        <title>Whole genome of Aphis craccivora.</title>
        <authorList>
            <person name="Voronova N.V."/>
            <person name="Shulinski R.S."/>
            <person name="Bandarenka Y.V."/>
            <person name="Zhorov D.G."/>
            <person name="Warner D."/>
        </authorList>
    </citation>
    <scope>NUCLEOTIDE SEQUENCE [LARGE SCALE GENOMIC DNA]</scope>
    <source>
        <strain evidence="2">180601</strain>
        <tissue evidence="2">Whole Body</tissue>
    </source>
</reference>
<feature type="non-terminal residue" evidence="2">
    <location>
        <position position="305"/>
    </location>
</feature>
<dbReference type="AlphaFoldDB" id="A0A6G0XEY1"/>
<feature type="region of interest" description="Disordered" evidence="1">
    <location>
        <begin position="1"/>
        <end position="46"/>
    </location>
</feature>
<accession>A0A6G0XEY1</accession>
<organism evidence="2 3">
    <name type="scientific">Aphis craccivora</name>
    <name type="common">Cowpea aphid</name>
    <dbReference type="NCBI Taxonomy" id="307492"/>
    <lineage>
        <taxon>Eukaryota</taxon>
        <taxon>Metazoa</taxon>
        <taxon>Ecdysozoa</taxon>
        <taxon>Arthropoda</taxon>
        <taxon>Hexapoda</taxon>
        <taxon>Insecta</taxon>
        <taxon>Pterygota</taxon>
        <taxon>Neoptera</taxon>
        <taxon>Paraneoptera</taxon>
        <taxon>Hemiptera</taxon>
        <taxon>Sternorrhyncha</taxon>
        <taxon>Aphidomorpha</taxon>
        <taxon>Aphidoidea</taxon>
        <taxon>Aphididae</taxon>
        <taxon>Aphidini</taxon>
        <taxon>Aphis</taxon>
        <taxon>Aphis</taxon>
    </lineage>
</organism>
<proteinExistence type="predicted"/>
<dbReference type="OrthoDB" id="6593760at2759"/>
<comment type="caution">
    <text evidence="2">The sequence shown here is derived from an EMBL/GenBank/DDBJ whole genome shotgun (WGS) entry which is preliminary data.</text>
</comment>
<evidence type="ECO:0000313" key="2">
    <source>
        <dbReference type="EMBL" id="KAF0738701.1"/>
    </source>
</evidence>
<gene>
    <name evidence="2" type="ORF">FWK35_00027441</name>
</gene>
<feature type="non-terminal residue" evidence="2">
    <location>
        <position position="1"/>
    </location>
</feature>
<evidence type="ECO:0000313" key="3">
    <source>
        <dbReference type="Proteomes" id="UP000478052"/>
    </source>
</evidence>
<keyword evidence="3" id="KW-1185">Reference proteome</keyword>
<dbReference type="EMBL" id="VUJU01007898">
    <property type="protein sequence ID" value="KAF0738701.1"/>
    <property type="molecule type" value="Genomic_DNA"/>
</dbReference>
<name>A0A6G0XEY1_APHCR</name>
<protein>
    <submittedName>
        <fullName evidence="2">Transposon Ty3-I Gag-Pol polyprotein</fullName>
    </submittedName>
</protein>
<evidence type="ECO:0000256" key="1">
    <source>
        <dbReference type="SAM" id="MobiDB-lite"/>
    </source>
</evidence>
<sequence length="305" mass="34812">NNGNNSNDEGHENEPNDVQGSHVDLYNEPNDTQEGHVNMPNGLNVDVGYSQKAHKSSNEMTIAPDLTKTILVFNGLATGAQSKNWLRTVNGIANLHRWPDNLKLQSVRGVRANLDGTTRHWFMSRDIENWADFESQFRKMFIGEVMTGDCCKEMCCRVQLRNKNVRVYFHEKIYLCKQVGLSLQMQVLEGLYLKDLSTYLLGRDHRDEDDLLGDMSTANIKDNTVYKPTPRHQNDTPASTPIKKESIKNMTVGAGKIKLLLSLRQVDRIDGLPFIKRKEPYPNLDNMNDYVYICLRNVDLDPQDV</sequence>